<proteinExistence type="predicted"/>
<dbReference type="EMBL" id="RBIL01000001">
    <property type="protein sequence ID" value="RKQ93111.1"/>
    <property type="molecule type" value="Genomic_DNA"/>
</dbReference>
<protein>
    <submittedName>
        <fullName evidence="1">Uncharacterized protein</fullName>
    </submittedName>
</protein>
<gene>
    <name evidence="1" type="ORF">C8N24_2971</name>
</gene>
<dbReference type="Proteomes" id="UP000278962">
    <property type="component" value="Unassembled WGS sequence"/>
</dbReference>
<sequence>MVNVMNPSLINLNLAQAQQDDLKRRRAGR</sequence>
<evidence type="ECO:0000313" key="2">
    <source>
        <dbReference type="Proteomes" id="UP000278962"/>
    </source>
</evidence>
<reference evidence="1 2" key="1">
    <citation type="submission" date="2018-10" db="EMBL/GenBank/DDBJ databases">
        <title>Genomic Encyclopedia of Archaeal and Bacterial Type Strains, Phase II (KMG-II): from individual species to whole genera.</title>
        <authorList>
            <person name="Goeker M."/>
        </authorList>
    </citation>
    <scope>NUCLEOTIDE SEQUENCE [LARGE SCALE GENOMIC DNA]</scope>
    <source>
        <strain evidence="1 2">DSM 14954</strain>
    </source>
</reference>
<organism evidence="1 2">
    <name type="scientific">Solirubrobacter pauli</name>
    <dbReference type="NCBI Taxonomy" id="166793"/>
    <lineage>
        <taxon>Bacteria</taxon>
        <taxon>Bacillati</taxon>
        <taxon>Actinomycetota</taxon>
        <taxon>Thermoleophilia</taxon>
        <taxon>Solirubrobacterales</taxon>
        <taxon>Solirubrobacteraceae</taxon>
        <taxon>Solirubrobacter</taxon>
    </lineage>
</organism>
<accession>A0A660LJA3</accession>
<keyword evidence="2" id="KW-1185">Reference proteome</keyword>
<name>A0A660LJA3_9ACTN</name>
<evidence type="ECO:0000313" key="1">
    <source>
        <dbReference type="EMBL" id="RKQ93111.1"/>
    </source>
</evidence>
<comment type="caution">
    <text evidence="1">The sequence shown here is derived from an EMBL/GenBank/DDBJ whole genome shotgun (WGS) entry which is preliminary data.</text>
</comment>
<dbReference type="AlphaFoldDB" id="A0A660LJA3"/>